<dbReference type="RefSeq" id="WP_146159659.1">
    <property type="nucleotide sequence ID" value="NZ_PVZC01000018.1"/>
</dbReference>
<evidence type="ECO:0000313" key="1">
    <source>
        <dbReference type="EMBL" id="PRX90698.1"/>
    </source>
</evidence>
<keyword evidence="2" id="KW-1185">Reference proteome</keyword>
<dbReference type="EMBL" id="PVZC01000018">
    <property type="protein sequence ID" value="PRX90698.1"/>
    <property type="molecule type" value="Genomic_DNA"/>
</dbReference>
<accession>A0A2T0PPG3</accession>
<dbReference type="AlphaFoldDB" id="A0A2T0PPG3"/>
<name>A0A2T0PPG3_9ACTN</name>
<evidence type="ECO:0008006" key="3">
    <source>
        <dbReference type="Google" id="ProtNLM"/>
    </source>
</evidence>
<reference evidence="1 2" key="1">
    <citation type="submission" date="2018-03" db="EMBL/GenBank/DDBJ databases">
        <title>Genomic Encyclopedia of Archaeal and Bacterial Type Strains, Phase II (KMG-II): from individual species to whole genera.</title>
        <authorList>
            <person name="Goeker M."/>
        </authorList>
    </citation>
    <scope>NUCLEOTIDE SEQUENCE [LARGE SCALE GENOMIC DNA]</scope>
    <source>
        <strain evidence="1 2">DSM 45601</strain>
    </source>
</reference>
<protein>
    <recommendedName>
        <fullName evidence="3">PD-(D/E)XK nuclease superfamily protein</fullName>
    </recommendedName>
</protein>
<organism evidence="1 2">
    <name type="scientific">Allonocardiopsis opalescens</name>
    <dbReference type="NCBI Taxonomy" id="1144618"/>
    <lineage>
        <taxon>Bacteria</taxon>
        <taxon>Bacillati</taxon>
        <taxon>Actinomycetota</taxon>
        <taxon>Actinomycetes</taxon>
        <taxon>Streptosporangiales</taxon>
        <taxon>Allonocardiopsis</taxon>
    </lineage>
</organism>
<gene>
    <name evidence="1" type="ORF">CLV72_11836</name>
</gene>
<dbReference type="Proteomes" id="UP000237846">
    <property type="component" value="Unassembled WGS sequence"/>
</dbReference>
<dbReference type="OrthoDB" id="3398267at2"/>
<proteinExistence type="predicted"/>
<sequence>MGAPQTRRQNAGRGHYYMLDGHKSRGVTTLIGQGLPKPGLIDWAARTAANYAVDRWDELATLPPSKRIAAIQGAHRADRDQAANRGTEVHKLAERLTAGEEIEVPESLAGHVDSYVRFLDEWEPAPVLVERPVFNRRHNYAGTPDLVADMDGRRWLLDIKTNRSGPFGEVALQLAAYRYAEFYLDADGAEQPMPVVDETAVVWVRSDGYDLYRFTAGPDQFRAFLYVAQVAEFRASATDLKGDSLRPTPRRVAA</sequence>
<evidence type="ECO:0000313" key="2">
    <source>
        <dbReference type="Proteomes" id="UP000237846"/>
    </source>
</evidence>
<comment type="caution">
    <text evidence="1">The sequence shown here is derived from an EMBL/GenBank/DDBJ whole genome shotgun (WGS) entry which is preliminary data.</text>
</comment>